<keyword evidence="2" id="KW-1185">Reference proteome</keyword>
<dbReference type="EMBL" id="MDJC01000032">
    <property type="protein sequence ID" value="OEY75510.1"/>
    <property type="molecule type" value="Genomic_DNA"/>
</dbReference>
<organism evidence="1 2">
    <name type="scientific">Haemophilus quentini</name>
    <dbReference type="NCBI Taxonomy" id="123834"/>
    <lineage>
        <taxon>Bacteria</taxon>
        <taxon>Pseudomonadati</taxon>
        <taxon>Pseudomonadota</taxon>
        <taxon>Gammaproteobacteria</taxon>
        <taxon>Pasteurellales</taxon>
        <taxon>Pasteurellaceae</taxon>
        <taxon>Haemophilus</taxon>
    </lineage>
</organism>
<gene>
    <name evidence="1" type="ORF">BFQ30_10130</name>
</gene>
<evidence type="ECO:0000313" key="1">
    <source>
        <dbReference type="EMBL" id="OEY75510.1"/>
    </source>
</evidence>
<reference evidence="1 2" key="1">
    <citation type="submission" date="2016-08" db="EMBL/GenBank/DDBJ databases">
        <authorList>
            <person name="Eshaghi A."/>
            <person name="Soares D."/>
            <person name="Kus J."/>
            <person name="Richardson D."/>
            <person name="Li A."/>
            <person name="Patel S.N."/>
        </authorList>
    </citation>
    <scope>NUCLEOTIDE SEQUENCE [LARGE SCALE GENOMIC DNA]</scope>
    <source>
        <strain evidence="1 2">C860</strain>
    </source>
</reference>
<dbReference type="RefSeq" id="WP_005641702.1">
    <property type="nucleotide sequence ID" value="NZ_MCII02000053.1"/>
</dbReference>
<protein>
    <submittedName>
        <fullName evidence="1">Uncharacterized protein</fullName>
    </submittedName>
</protein>
<comment type="caution">
    <text evidence="1">The sequence shown here is derived from an EMBL/GenBank/DDBJ whole genome shotgun (WGS) entry which is preliminary data.</text>
</comment>
<evidence type="ECO:0000313" key="2">
    <source>
        <dbReference type="Proteomes" id="UP000175677"/>
    </source>
</evidence>
<proteinExistence type="predicted"/>
<sequence>MASIEDIIIPQQEIDHIMAMKKQIHFQRATWERKQKNQPYPYWLELRLPFFDSDKLPIPQLRALFSYRPARRENLMPSMSFIAFYKNRRLFAVDQGERLVHVNRITKVNPIAESRICGAHYHILHGKENQETGYLLDEKYQKSSDFIELMWYFLAKFNTVAVGNIPHPILSNNGQMELL</sequence>
<dbReference type="Proteomes" id="UP000175677">
    <property type="component" value="Unassembled WGS sequence"/>
</dbReference>
<name>A0ABX3BNG6_9PAST</name>
<accession>A0ABX3BNG6</accession>